<feature type="binding site" evidence="3">
    <location>
        <position position="100"/>
    </location>
    <ligand>
        <name>Mg(2+)</name>
        <dbReference type="ChEBI" id="CHEBI:18420"/>
    </ligand>
</feature>
<comment type="catalytic activity">
    <reaction evidence="3">
        <text>8 isopentenyl diphosphate + (2E,6E)-farnesyl diphosphate = di-trans,octa-cis-undecaprenyl diphosphate + 8 diphosphate</text>
        <dbReference type="Rhea" id="RHEA:27551"/>
        <dbReference type="ChEBI" id="CHEBI:33019"/>
        <dbReference type="ChEBI" id="CHEBI:58405"/>
        <dbReference type="ChEBI" id="CHEBI:128769"/>
        <dbReference type="ChEBI" id="CHEBI:175763"/>
        <dbReference type="EC" id="2.5.1.31"/>
    </reaction>
</comment>
<feature type="active site" description="Proton acceptor" evidence="3">
    <location>
        <position position="149"/>
    </location>
</feature>
<dbReference type="Gene3D" id="3.40.1180.10">
    <property type="entry name" value="Decaprenyl diphosphate synthase-like"/>
    <property type="match status" value="1"/>
</dbReference>
<gene>
    <name evidence="3 5" type="primary">uppS</name>
    <name evidence="5" type="ORF">EHSB41UT_01491</name>
</gene>
<dbReference type="GO" id="GO:0009252">
    <property type="term" value="P:peptidoglycan biosynthetic process"/>
    <property type="evidence" value="ECO:0007669"/>
    <property type="project" value="UniProtKB-UniRule"/>
</dbReference>
<dbReference type="InterPro" id="IPR001441">
    <property type="entry name" value="UPP_synth-like"/>
</dbReference>
<feature type="binding site" evidence="3">
    <location>
        <begin position="272"/>
        <end position="274"/>
    </location>
    <ligand>
        <name>substrate</name>
    </ligand>
</feature>
<feature type="binding site" evidence="3">
    <location>
        <position position="285"/>
    </location>
    <ligand>
        <name>Mg(2+)</name>
        <dbReference type="ChEBI" id="CHEBI:18420"/>
    </ligand>
</feature>
<dbReference type="GO" id="GO:0071555">
    <property type="term" value="P:cell wall organization"/>
    <property type="evidence" value="ECO:0007669"/>
    <property type="project" value="UniProtKB-KW"/>
</dbReference>
<evidence type="ECO:0000313" key="6">
    <source>
        <dbReference type="Proteomes" id="UP000196573"/>
    </source>
</evidence>
<comment type="similarity">
    <text evidence="2">Belongs to the UPP synthase family. Z-FPP synthase subfamily.</text>
</comment>
<dbReference type="Pfam" id="PF01255">
    <property type="entry name" value="Prenyltransf"/>
    <property type="match status" value="1"/>
</dbReference>
<keyword evidence="3" id="KW-0133">Cell shape</keyword>
<dbReference type="GO" id="GO:0016094">
    <property type="term" value="P:polyprenol biosynthetic process"/>
    <property type="evidence" value="ECO:0007669"/>
    <property type="project" value="TreeGrafter"/>
</dbReference>
<feature type="binding site" evidence="3">
    <location>
        <begin position="146"/>
        <end position="148"/>
    </location>
    <ligand>
        <name>substrate</name>
    </ligand>
</feature>
<evidence type="ECO:0000256" key="4">
    <source>
        <dbReference type="SAM" id="SignalP"/>
    </source>
</evidence>
<feature type="binding site" evidence="3">
    <location>
        <position position="152"/>
    </location>
    <ligand>
        <name>substrate</name>
    </ligand>
</feature>
<reference evidence="5 6" key="1">
    <citation type="submission" date="2017-03" db="EMBL/GenBank/DDBJ databases">
        <authorList>
            <person name="Afonso C.L."/>
            <person name="Miller P.J."/>
            <person name="Scott M.A."/>
            <person name="Spackman E."/>
            <person name="Goraichik I."/>
            <person name="Dimitrov K.M."/>
            <person name="Suarez D.L."/>
            <person name="Swayne D.E."/>
        </authorList>
    </citation>
    <scope>NUCLEOTIDE SEQUENCE [LARGE SCALE GENOMIC DNA]</scope>
    <source>
        <strain evidence="5">SB41UT1</strain>
    </source>
</reference>
<dbReference type="GO" id="GO:0008834">
    <property type="term" value="F:ditrans,polycis-undecaprenyl-diphosphate synthase [(2E,6E)-farnesyl-diphosphate specific] activity"/>
    <property type="evidence" value="ECO:0007669"/>
    <property type="project" value="UniProtKB-UniRule"/>
</dbReference>
<dbReference type="GO" id="GO:0000287">
    <property type="term" value="F:magnesium ion binding"/>
    <property type="evidence" value="ECO:0007669"/>
    <property type="project" value="UniProtKB-UniRule"/>
</dbReference>
<evidence type="ECO:0000313" key="5">
    <source>
        <dbReference type="EMBL" id="SMA42814.1"/>
    </source>
</evidence>
<evidence type="ECO:0000256" key="3">
    <source>
        <dbReference type="HAMAP-Rule" id="MF_01139"/>
    </source>
</evidence>
<dbReference type="CDD" id="cd00475">
    <property type="entry name" value="Cis_IPPS"/>
    <property type="match status" value="1"/>
</dbReference>
<proteinExistence type="inferred from homology"/>
<keyword evidence="4" id="KW-0732">Signal</keyword>
<accession>A0A1X7AHG8</accession>
<keyword evidence="3" id="KW-0961">Cell wall biogenesis/degradation</keyword>
<keyword evidence="6" id="KW-1185">Reference proteome</keyword>
<dbReference type="PANTHER" id="PTHR10291">
    <property type="entry name" value="DEHYDRODOLICHYL DIPHOSPHATE SYNTHASE FAMILY MEMBER"/>
    <property type="match status" value="1"/>
</dbReference>
<comment type="cofactor">
    <cofactor evidence="3">
        <name>Mg(2+)</name>
        <dbReference type="ChEBI" id="CHEBI:18420"/>
    </cofactor>
    <text evidence="3">Binds 2 magnesium ions per subunit.</text>
</comment>
<dbReference type="AlphaFoldDB" id="A0A1X7AHG8"/>
<keyword evidence="1 3" id="KW-0808">Transferase</keyword>
<organism evidence="5 6">
    <name type="scientific">Parendozoicomonas haliclonae</name>
    <dbReference type="NCBI Taxonomy" id="1960125"/>
    <lineage>
        <taxon>Bacteria</taxon>
        <taxon>Pseudomonadati</taxon>
        <taxon>Pseudomonadota</taxon>
        <taxon>Gammaproteobacteria</taxon>
        <taxon>Oceanospirillales</taxon>
        <taxon>Endozoicomonadaceae</taxon>
        <taxon>Parendozoicomonas</taxon>
    </lineage>
</organism>
<dbReference type="EC" id="2.5.1.31" evidence="3"/>
<keyword evidence="3" id="KW-0573">Peptidoglycan synthesis</keyword>
<dbReference type="EMBL" id="FWPT01000003">
    <property type="protein sequence ID" value="SMA42814.1"/>
    <property type="molecule type" value="Genomic_DNA"/>
</dbReference>
<feature type="binding site" evidence="3">
    <location>
        <position position="266"/>
    </location>
    <ligand>
        <name>substrate</name>
    </ligand>
</feature>
<name>A0A1X7AHG8_9GAMM</name>
<feature type="binding site" evidence="3">
    <location>
        <begin position="101"/>
        <end position="104"/>
    </location>
    <ligand>
        <name>substrate</name>
    </ligand>
</feature>
<protein>
    <recommendedName>
        <fullName evidence="3">Ditrans,polycis-undecaprenyl-diphosphate synthase ((2E,6E)-farnesyl-diphosphate specific)</fullName>
        <ecNumber evidence="3">2.5.1.31</ecNumber>
    </recommendedName>
    <alternativeName>
        <fullName evidence="3">Ditrans,polycis-undecaprenylcistransferase</fullName>
    </alternativeName>
    <alternativeName>
        <fullName evidence="3">Undecaprenyl diphosphate synthase</fullName>
        <shortName evidence="3">UDS</shortName>
    </alternativeName>
    <alternativeName>
        <fullName evidence="3">Undecaprenyl pyrophosphate synthase</fullName>
        <shortName evidence="3">UPP synthase</shortName>
    </alternativeName>
</protein>
<dbReference type="NCBIfam" id="TIGR00055">
    <property type="entry name" value="uppS"/>
    <property type="match status" value="1"/>
</dbReference>
<feature type="signal peptide" evidence="4">
    <location>
        <begin position="1"/>
        <end position="31"/>
    </location>
</feature>
<keyword evidence="3" id="KW-0460">Magnesium</keyword>
<comment type="function">
    <text evidence="3">Catalyzes the sequential condensation of isopentenyl diphosphate (IPP) with (2E,6E)-farnesyl diphosphate (E,E-FPP) to yield (2Z,6Z,10Z,14Z,18Z,22Z,26Z,30Z,34E,38E)-undecaprenyl diphosphate (di-trans,octa-cis-UPP). UPP is the precursor of glycosyl carrier lipid in the biosynthesis of bacterial cell wall polysaccharide components such as peptidoglycan and lipopolysaccharide.</text>
</comment>
<feature type="binding site" evidence="3">
    <location>
        <position position="150"/>
    </location>
    <ligand>
        <name>substrate</name>
    </ligand>
</feature>
<dbReference type="OrthoDB" id="4191603at2"/>
<evidence type="ECO:0000256" key="1">
    <source>
        <dbReference type="ARBA" id="ARBA00022679"/>
    </source>
</evidence>
<keyword evidence="3" id="KW-0479">Metal-binding</keyword>
<dbReference type="InterPro" id="IPR036424">
    <property type="entry name" value="UPP_synth-like_sf"/>
</dbReference>
<dbReference type="SUPFAM" id="SSF64005">
    <property type="entry name" value="Undecaprenyl diphosphate synthase"/>
    <property type="match status" value="1"/>
</dbReference>
<dbReference type="PANTHER" id="PTHR10291:SF43">
    <property type="entry name" value="DEHYDRODOLICHYL DIPHOSPHATE SYNTHASE COMPLEX SUBUNIT DHDDS"/>
    <property type="match status" value="1"/>
</dbReference>
<dbReference type="HAMAP" id="MF_01139">
    <property type="entry name" value="ISPT"/>
    <property type="match status" value="1"/>
</dbReference>
<sequence>MSPSAACTCFTISTLLRVLLGALLWFMTHHAAQASDESDSYYQIIANTLSGIASEVTTAAAYPELTAELYRFKNQLQQELDQFVPPILNRTPQHIALILDGNRRWADAKGYSDRSTGHLFCALRVAQTLAIAKQLGFEQVTLYMFSTENFKRSEHEVGVSMALLKHSLHQAKEELLKSDAQVRHLGRREGLPADALAAIDQLVEVSSENTGLKVNMAINYGGTVEVEDAIRRIISAGIQSDDQPVLPKFLYSGQLDGWTNPDLIIRTGKEKRSSNFLPMQSVYSEWSFRDELWPDFTPEKFSEALQDFSQRKRRYGQ</sequence>
<dbReference type="Proteomes" id="UP000196573">
    <property type="component" value="Unassembled WGS sequence"/>
</dbReference>
<evidence type="ECO:0000256" key="2">
    <source>
        <dbReference type="ARBA" id="ARBA00038453"/>
    </source>
</evidence>
<feature type="active site" evidence="3">
    <location>
        <position position="100"/>
    </location>
</feature>
<feature type="binding site" evidence="3">
    <location>
        <position position="118"/>
    </location>
    <ligand>
        <name>substrate</name>
    </ligand>
</feature>
<feature type="chain" id="PRO_5012326845" description="Ditrans,polycis-undecaprenyl-diphosphate synthase ((2E,6E)-farnesyl-diphosphate specific)" evidence="4">
    <location>
        <begin position="32"/>
        <end position="317"/>
    </location>
</feature>
<feature type="binding site" evidence="3">
    <location>
        <position position="105"/>
    </location>
    <ligand>
        <name>substrate</name>
    </ligand>
</feature>
<feature type="binding site" evidence="3">
    <location>
        <position position="114"/>
    </location>
    <ligand>
        <name>substrate</name>
    </ligand>
</feature>
<dbReference type="RefSeq" id="WP_087108447.1">
    <property type="nucleotide sequence ID" value="NZ_CBCSCN010000009.1"/>
</dbReference>
<dbReference type="GO" id="GO:0008360">
    <property type="term" value="P:regulation of cell shape"/>
    <property type="evidence" value="ECO:0007669"/>
    <property type="project" value="UniProtKB-KW"/>
</dbReference>
<comment type="subunit">
    <text evidence="3">Homodimer.</text>
</comment>